<evidence type="ECO:0000313" key="3">
    <source>
        <dbReference type="Proteomes" id="UP000663760"/>
    </source>
</evidence>
<protein>
    <submittedName>
        <fullName evidence="2">Uncharacterized protein</fullName>
    </submittedName>
</protein>
<evidence type="ECO:0000313" key="2">
    <source>
        <dbReference type="EMBL" id="CAA7404151.1"/>
    </source>
</evidence>
<name>A0A7I8L2A3_SPIIN</name>
<dbReference type="Proteomes" id="UP000663760">
    <property type="component" value="Chromosome 10"/>
</dbReference>
<dbReference type="OrthoDB" id="1745882at2759"/>
<dbReference type="EMBL" id="LR746273">
    <property type="protein sequence ID" value="CAA7404151.1"/>
    <property type="molecule type" value="Genomic_DNA"/>
</dbReference>
<proteinExistence type="predicted"/>
<reference evidence="2" key="1">
    <citation type="submission" date="2020-02" db="EMBL/GenBank/DDBJ databases">
        <authorList>
            <person name="Scholz U."/>
            <person name="Mascher M."/>
            <person name="Fiebig A."/>
        </authorList>
    </citation>
    <scope>NUCLEOTIDE SEQUENCE</scope>
</reference>
<keyword evidence="3" id="KW-1185">Reference proteome</keyword>
<evidence type="ECO:0000256" key="1">
    <source>
        <dbReference type="SAM" id="MobiDB-lite"/>
    </source>
</evidence>
<feature type="region of interest" description="Disordered" evidence="1">
    <location>
        <begin position="278"/>
        <end position="301"/>
    </location>
</feature>
<accession>A0A7I8L2A3</accession>
<organism evidence="2 3">
    <name type="scientific">Spirodela intermedia</name>
    <name type="common">Intermediate duckweed</name>
    <dbReference type="NCBI Taxonomy" id="51605"/>
    <lineage>
        <taxon>Eukaryota</taxon>
        <taxon>Viridiplantae</taxon>
        <taxon>Streptophyta</taxon>
        <taxon>Embryophyta</taxon>
        <taxon>Tracheophyta</taxon>
        <taxon>Spermatophyta</taxon>
        <taxon>Magnoliopsida</taxon>
        <taxon>Liliopsida</taxon>
        <taxon>Araceae</taxon>
        <taxon>Lemnoideae</taxon>
        <taxon>Spirodela</taxon>
    </lineage>
</organism>
<sequence>MLGNHLQQQTMIFQLSLSAQNRNQWRICKEDVTRTSLEYSPTQVTEMTCPKRWHSTKKNVKDHACTPHVNFRSVVSFQDLWRHVVRATHNLKSSVVIPGLNITESPKSMTFSGDVSFLLANKKFSGLRSRWITPCLWHILPPSDDAVEEFPSLAQLHYEVNSAVVLVRILEAYDVGVARQMPHDVHLPPHIFDIDGCPELLLGDGLAGEDLPQGPVCAEVSNAEFASPQLPPEVVPLPDVPSRGIPQHGDLAARGGGLVVVQREGIRLHLRPWLLPGPDGRRGATVPHPETLANERGHRDL</sequence>
<gene>
    <name evidence="2" type="ORF">SI8410_10014829</name>
</gene>
<dbReference type="AlphaFoldDB" id="A0A7I8L2A3"/>